<evidence type="ECO:0000256" key="1">
    <source>
        <dbReference type="SAM" id="MobiDB-lite"/>
    </source>
</evidence>
<proteinExistence type="predicted"/>
<evidence type="ECO:0000313" key="5">
    <source>
        <dbReference type="Proteomes" id="UP000243540"/>
    </source>
</evidence>
<dbReference type="AlphaFoldDB" id="A0A1Y2SX84"/>
<feature type="transmembrane region" description="Helical" evidence="2">
    <location>
        <begin position="36"/>
        <end position="58"/>
    </location>
</feature>
<dbReference type="Gene3D" id="3.30.70.2390">
    <property type="match status" value="1"/>
</dbReference>
<dbReference type="InterPro" id="IPR027381">
    <property type="entry name" value="LytR/CpsA/Psr_C"/>
</dbReference>
<gene>
    <name evidence="4" type="ORF">B9T39_01160</name>
</gene>
<dbReference type="RefSeq" id="WP_086106000.1">
    <property type="nucleotide sequence ID" value="NZ_NEKB01000005.1"/>
</dbReference>
<evidence type="ECO:0000259" key="3">
    <source>
        <dbReference type="Pfam" id="PF13399"/>
    </source>
</evidence>
<evidence type="ECO:0000313" key="4">
    <source>
        <dbReference type="EMBL" id="OTA30005.1"/>
    </source>
</evidence>
<sequence length="239" mass="24772">MAQAQAYPRDEFDHYAGQHGGAHRGKRTVLARLKPYIIAILVAALCALAFLTWTNGWLGSNGLNLLPGTSSSRTAASSKATNASKSTTSNSSSSSNSSTSSSTNSADSSNASSTTNSTTSSTTDQSQQNTTTQDAQSTQAQQAAQPVNKTRTITVYNGTGVSGYAARRASVLTSDGYSNVTAANPTNRSTLPSANTVWYVENSDKSTAEEVASKLGISNVEQVASLGQGNIAVVLMSQQ</sequence>
<dbReference type="OrthoDB" id="3242784at2"/>
<dbReference type="Proteomes" id="UP000243540">
    <property type="component" value="Unassembled WGS sequence"/>
</dbReference>
<accession>A0A1Y2SX84</accession>
<name>A0A1Y2SX84_9BIFI</name>
<feature type="compositionally biased region" description="Low complexity" evidence="1">
    <location>
        <begin position="70"/>
        <end position="145"/>
    </location>
</feature>
<dbReference type="STRING" id="1160091.B9T39_01160"/>
<comment type="caution">
    <text evidence="4">The sequence shown here is derived from an EMBL/GenBank/DDBJ whole genome shotgun (WGS) entry which is preliminary data.</text>
</comment>
<dbReference type="EMBL" id="NEKC01000002">
    <property type="protein sequence ID" value="OTA30005.1"/>
    <property type="molecule type" value="Genomic_DNA"/>
</dbReference>
<feature type="region of interest" description="Disordered" evidence="1">
    <location>
        <begin position="70"/>
        <end position="147"/>
    </location>
</feature>
<feature type="domain" description="LytR/CpsA/Psr regulator C-terminal" evidence="3">
    <location>
        <begin position="152"/>
        <end position="235"/>
    </location>
</feature>
<protein>
    <recommendedName>
        <fullName evidence="3">LytR/CpsA/Psr regulator C-terminal domain-containing protein</fullName>
    </recommendedName>
</protein>
<keyword evidence="2" id="KW-1133">Transmembrane helix</keyword>
<feature type="region of interest" description="Disordered" evidence="1">
    <location>
        <begin position="1"/>
        <end position="25"/>
    </location>
</feature>
<organism evidence="4 5">
    <name type="scientific">Alloscardovia macacae</name>
    <dbReference type="NCBI Taxonomy" id="1160091"/>
    <lineage>
        <taxon>Bacteria</taxon>
        <taxon>Bacillati</taxon>
        <taxon>Actinomycetota</taxon>
        <taxon>Actinomycetes</taxon>
        <taxon>Bifidobacteriales</taxon>
        <taxon>Bifidobacteriaceae</taxon>
        <taxon>Alloscardovia</taxon>
    </lineage>
</organism>
<dbReference type="Pfam" id="PF13399">
    <property type="entry name" value="LytR_C"/>
    <property type="match status" value="1"/>
</dbReference>
<keyword evidence="2" id="KW-0812">Transmembrane</keyword>
<evidence type="ECO:0000256" key="2">
    <source>
        <dbReference type="SAM" id="Phobius"/>
    </source>
</evidence>
<keyword evidence="2" id="KW-0472">Membrane</keyword>
<reference evidence="4 5" key="1">
    <citation type="submission" date="2017-04" db="EMBL/GenBank/DDBJ databases">
        <title>Draft genome sequences of Alloscardovia macacae UMA81211 and UMA81212 isolated from the feces of a rhesus macaque (Macaca mulatta).</title>
        <authorList>
            <person name="Albert K."/>
            <person name="Sela D.A."/>
        </authorList>
    </citation>
    <scope>NUCLEOTIDE SEQUENCE [LARGE SCALE GENOMIC DNA]</scope>
    <source>
        <strain evidence="4 5">UMA81212</strain>
    </source>
</reference>